<dbReference type="SUPFAM" id="SSF51445">
    <property type="entry name" value="(Trans)glycosidases"/>
    <property type="match status" value="1"/>
</dbReference>
<dbReference type="Gene3D" id="2.60.120.260">
    <property type="entry name" value="Galactose-binding domain-like"/>
    <property type="match status" value="2"/>
</dbReference>
<keyword evidence="4" id="KW-0732">Signal</keyword>
<keyword evidence="6" id="KW-0812">Transmembrane</keyword>
<name>A0A415I9X6_9FIRM</name>
<proteinExistence type="inferred from homology"/>
<feature type="chain" id="PRO_5039755482" description="Arabinogalactan endo-beta-1,4-galactanase" evidence="4">
    <location>
        <begin position="28"/>
        <end position="1269"/>
    </location>
</feature>
<feature type="domain" description="Bacterial Ig-like" evidence="7">
    <location>
        <begin position="726"/>
        <end position="780"/>
    </location>
</feature>
<dbReference type="PANTHER" id="PTHR34983">
    <property type="entry name" value="ARABINOGALACTAN ENDO-BETA-1,4-GALACTANASE A"/>
    <property type="match status" value="1"/>
</dbReference>
<evidence type="ECO:0000313" key="8">
    <source>
        <dbReference type="EMBL" id="RHL04424.1"/>
    </source>
</evidence>
<comment type="catalytic activity">
    <reaction evidence="4">
        <text>The enzyme specifically hydrolyzes (1-&gt;4)-beta-D-galactosidic linkages in type I arabinogalactans.</text>
        <dbReference type="EC" id="3.2.1.89"/>
    </reaction>
</comment>
<evidence type="ECO:0000256" key="5">
    <source>
        <dbReference type="SAM" id="MobiDB-lite"/>
    </source>
</evidence>
<feature type="signal peptide" evidence="4">
    <location>
        <begin position="1"/>
        <end position="27"/>
    </location>
</feature>
<dbReference type="GO" id="GO:0015926">
    <property type="term" value="F:glucosidase activity"/>
    <property type="evidence" value="ECO:0007669"/>
    <property type="project" value="InterPro"/>
</dbReference>
<dbReference type="Pfam" id="PF07532">
    <property type="entry name" value="Big_4"/>
    <property type="match status" value="1"/>
</dbReference>
<sequence length="1269" mass="137566">MSRKRKMASITSAGLVFAMLLSQSAVADLGTEQVKAAEEGAKWVDTEYVVNGDFESGADNWDINIPKDTENWLYGSGAEKGYYCIWENKTEEEKSVSISQTVKLPAGTYKLGIKSTGAAGGLKLSAGEYVSTDLKASEWADDQSKWESIETGEFTLDKESDVKVFVSGKLTAWNKGSAIDDIVLYEKEADDTDSSEENKKGYTISVNQTDVAVENGDTVNLEAKITYDGKEISELPEGVNLWWWVDKWNDHIDGLDDGTLENDNGSGKTLKAAYTTKSAGKYYVAAQLEDADKNVLGYVCTTITSKAPEIDTSVDNDDIVVAKVKDLSSDFIMGMDISSVITELDSGVVYKDYNGNEINNVTDFCKFLAENDINHIRVRVWNNPYDSNGNGYGGGNNDVATAKKIADACRNAGIKMLVDFHCSDFWTDPSKQMVPKAWKGYTVDEKAAAVEEFINESLNTIDASKDVVDMVQVGNETTVGFIGETKTDAMCKLFSAGSKGVKDYNSDVKVVIHVESPQKNTLTKWSDNLENYNVNYDILGTSYYPYWHGTLSNLKKELSYVQTKHNKDAMVVETSYAYTLDDSDGHGNTVREGNNDDSADATEPFTVQGQSTFIRNLINAVNEAGGLGVYYWEPAWITVGDTTGLSEEAAAARYEANKKIWEEKGSGWAASYGGEYDPNDAGKWYGGSAVDNQAMFYPDGTATAALKVWKYVKTGAKVTKIGVEDIETADVTAEAGKEIELPKTINVTYNTEKVEENVVWNTDGIDFSKAGTYTVEGTVKFSRKIERGAYKDKTIGTTKCTVVIKQKNLITDADDAGFEKADNFTVDNKIVDSVSSTKDDKKSGAACAHWYNGGTDVAEAEITYKNAITLASGEYTFEYAGQGADGDQLYAKAVDSKGNVIAKGDNVTLAGWKNWKTPSVSFKLDKETEVTLVVGIVSAKGGWGTADDLYLYQTKSDDKPDDSNQTPDGGNNKPDDSNQTPGGGNNKPDDSNQMPDGGNNKPDDSNQTPDGGNNKPDDSNQMPDGGNNKPDDSNQTPDGGNNKPDDSNQMPDGGNNKPDDSNQTPDGGNNKPDDSNQTPDGGNNKPVETLTPGEVVASKADSTTTVKDTKGILPDTVKFESKKVTDEKEVAKVADVVKNKIVGVKDVLIYELNLTDGTTQLHQLADKVQVTMDMPFALADNEAIKVFRVDSDKLIACTSRVADGKLVFETDHFSTFAFVKVNTNAGTKAAPEGAAKTSDDSNMYMWLVIAMAGLGVSIAALTKRKKEQA</sequence>
<accession>A0A415I9X6</accession>
<dbReference type="RefSeq" id="WP_118372009.1">
    <property type="nucleotide sequence ID" value="NZ_QROF01000006.1"/>
</dbReference>
<dbReference type="GO" id="GO:0031218">
    <property type="term" value="F:arabinogalactan endo-1,4-beta-galactosidase activity"/>
    <property type="evidence" value="ECO:0007669"/>
    <property type="project" value="UniProtKB-EC"/>
</dbReference>
<dbReference type="GO" id="GO:0045490">
    <property type="term" value="P:pectin catabolic process"/>
    <property type="evidence" value="ECO:0007669"/>
    <property type="project" value="TreeGrafter"/>
</dbReference>
<keyword evidence="6" id="KW-1133">Transmembrane helix</keyword>
<dbReference type="InterPro" id="IPR011683">
    <property type="entry name" value="Glyco_hydro_53"/>
</dbReference>
<dbReference type="InterPro" id="IPR017853">
    <property type="entry name" value="GH"/>
</dbReference>
<comment type="similarity">
    <text evidence="1 4">Belongs to the glycosyl hydrolase 53 family.</text>
</comment>
<evidence type="ECO:0000256" key="6">
    <source>
        <dbReference type="SAM" id="Phobius"/>
    </source>
</evidence>
<comment type="caution">
    <text evidence="8">The sequence shown here is derived from an EMBL/GenBank/DDBJ whole genome shotgun (WGS) entry which is preliminary data.</text>
</comment>
<organism evidence="8 9">
    <name type="scientific">Agathobacter rectalis</name>
    <dbReference type="NCBI Taxonomy" id="39491"/>
    <lineage>
        <taxon>Bacteria</taxon>
        <taxon>Bacillati</taxon>
        <taxon>Bacillota</taxon>
        <taxon>Clostridia</taxon>
        <taxon>Lachnospirales</taxon>
        <taxon>Lachnospiraceae</taxon>
        <taxon>Agathobacter</taxon>
    </lineage>
</organism>
<evidence type="ECO:0000256" key="2">
    <source>
        <dbReference type="ARBA" id="ARBA00022801"/>
    </source>
</evidence>
<dbReference type="PANTHER" id="PTHR34983:SF2">
    <property type="entry name" value="ENDO-BETA-1,4-GALACTANASE"/>
    <property type="match status" value="1"/>
</dbReference>
<evidence type="ECO:0000259" key="7">
    <source>
        <dbReference type="Pfam" id="PF07532"/>
    </source>
</evidence>
<dbReference type="Gene3D" id="3.20.20.80">
    <property type="entry name" value="Glycosidases"/>
    <property type="match status" value="1"/>
</dbReference>
<evidence type="ECO:0000256" key="3">
    <source>
        <dbReference type="ARBA" id="ARBA00023295"/>
    </source>
</evidence>
<dbReference type="Pfam" id="PF07745">
    <property type="entry name" value="Glyco_hydro_53"/>
    <property type="match status" value="1"/>
</dbReference>
<keyword evidence="2 4" id="KW-0378">Hydrolase</keyword>
<evidence type="ECO:0000313" key="9">
    <source>
        <dbReference type="Proteomes" id="UP000286181"/>
    </source>
</evidence>
<dbReference type="Proteomes" id="UP000286181">
    <property type="component" value="Unassembled WGS sequence"/>
</dbReference>
<gene>
    <name evidence="8" type="ORF">DW038_08295</name>
</gene>
<dbReference type="InterPro" id="IPR011081">
    <property type="entry name" value="Big_4"/>
</dbReference>
<feature type="region of interest" description="Disordered" evidence="5">
    <location>
        <begin position="953"/>
        <end position="1093"/>
    </location>
</feature>
<protein>
    <recommendedName>
        <fullName evidence="4">Arabinogalactan endo-beta-1,4-galactanase</fullName>
        <ecNumber evidence="4">3.2.1.89</ecNumber>
    </recommendedName>
</protein>
<evidence type="ECO:0000256" key="4">
    <source>
        <dbReference type="RuleBase" id="RU361192"/>
    </source>
</evidence>
<evidence type="ECO:0000256" key="1">
    <source>
        <dbReference type="ARBA" id="ARBA00010687"/>
    </source>
</evidence>
<keyword evidence="3 4" id="KW-0326">Glycosidase</keyword>
<feature type="transmembrane region" description="Helical" evidence="6">
    <location>
        <begin position="1243"/>
        <end position="1262"/>
    </location>
</feature>
<keyword evidence="6" id="KW-0472">Membrane</keyword>
<feature type="region of interest" description="Disordered" evidence="5">
    <location>
        <begin position="583"/>
        <end position="603"/>
    </location>
</feature>
<dbReference type="EMBL" id="QROF01000006">
    <property type="protein sequence ID" value="RHL04424.1"/>
    <property type="molecule type" value="Genomic_DNA"/>
</dbReference>
<dbReference type="AlphaFoldDB" id="A0A415I9X6"/>
<dbReference type="EC" id="3.2.1.89" evidence="4"/>
<reference evidence="8 9" key="1">
    <citation type="submission" date="2018-08" db="EMBL/GenBank/DDBJ databases">
        <title>A genome reference for cultivated species of the human gut microbiota.</title>
        <authorList>
            <person name="Zou Y."/>
            <person name="Xue W."/>
            <person name="Luo G."/>
        </authorList>
    </citation>
    <scope>NUCLEOTIDE SEQUENCE [LARGE SCALE GENOMIC DNA]</scope>
    <source>
        <strain evidence="8 9">AF39-14AC</strain>
    </source>
</reference>